<name>A0A8H7GTQ6_9ASCO</name>
<dbReference type="GO" id="GO:0006508">
    <property type="term" value="P:proteolysis"/>
    <property type="evidence" value="ECO:0007669"/>
    <property type="project" value="UniProtKB-KW"/>
</dbReference>
<evidence type="ECO:0000313" key="6">
    <source>
        <dbReference type="Proteomes" id="UP000649328"/>
    </source>
</evidence>
<proteinExistence type="inferred from homology"/>
<reference evidence="5" key="1">
    <citation type="submission" date="2020-10" db="EMBL/GenBank/DDBJ databases">
        <title>The Whole-Genome Sequence of Metschnikowia persimmonesis, a Novel Endophytic Yeast Species Isolated from Medicinal Plant Diospyros kaki Thumb.</title>
        <authorList>
            <person name="Rahmat E."/>
            <person name="Kang Y."/>
        </authorList>
    </citation>
    <scope>NUCLEOTIDE SEQUENCE</scope>
    <source>
        <strain evidence="5">KIOM G15050</strain>
    </source>
</reference>
<dbReference type="Pfam" id="PF02902">
    <property type="entry name" value="Peptidase_C48"/>
    <property type="match status" value="1"/>
</dbReference>
<evidence type="ECO:0000259" key="4">
    <source>
        <dbReference type="Pfam" id="PF02902"/>
    </source>
</evidence>
<comment type="similarity">
    <text evidence="1">Belongs to the peptidase C48 family.</text>
</comment>
<dbReference type="GO" id="GO:0019783">
    <property type="term" value="F:ubiquitin-like protein peptidase activity"/>
    <property type="evidence" value="ECO:0007669"/>
    <property type="project" value="UniProtKB-ARBA"/>
</dbReference>
<evidence type="ECO:0000256" key="2">
    <source>
        <dbReference type="ARBA" id="ARBA00022670"/>
    </source>
</evidence>
<evidence type="ECO:0000313" key="5">
    <source>
        <dbReference type="EMBL" id="KAF8002822.1"/>
    </source>
</evidence>
<feature type="domain" description="Ubiquitin-like protease family profile" evidence="4">
    <location>
        <begin position="20"/>
        <end position="68"/>
    </location>
</feature>
<dbReference type="EMBL" id="JACBPP010000003">
    <property type="protein sequence ID" value="KAF8002822.1"/>
    <property type="molecule type" value="Genomic_DNA"/>
</dbReference>
<keyword evidence="2" id="KW-0645">Protease</keyword>
<dbReference type="AlphaFoldDB" id="A0A8H7GTQ6"/>
<dbReference type="InterPro" id="IPR003653">
    <property type="entry name" value="Peptidase_C48_C"/>
</dbReference>
<dbReference type="InterPro" id="IPR038765">
    <property type="entry name" value="Papain-like_cys_pep_sf"/>
</dbReference>
<organism evidence="5 6">
    <name type="scientific">Metschnikowia pulcherrima</name>
    <dbReference type="NCBI Taxonomy" id="27326"/>
    <lineage>
        <taxon>Eukaryota</taxon>
        <taxon>Fungi</taxon>
        <taxon>Dikarya</taxon>
        <taxon>Ascomycota</taxon>
        <taxon>Saccharomycotina</taxon>
        <taxon>Pichiomycetes</taxon>
        <taxon>Metschnikowiaceae</taxon>
        <taxon>Metschnikowia</taxon>
    </lineage>
</organism>
<accession>A0A8H7GTQ6</accession>
<comment type="caution">
    <text evidence="5">The sequence shown here is derived from an EMBL/GenBank/DDBJ whole genome shotgun (WGS) entry which is preliminary data.</text>
</comment>
<keyword evidence="6" id="KW-1185">Reference proteome</keyword>
<evidence type="ECO:0000256" key="3">
    <source>
        <dbReference type="ARBA" id="ARBA00022801"/>
    </source>
</evidence>
<dbReference type="OrthoDB" id="1939479at2759"/>
<sequence length="82" mass="9346">MAKEIDRLGLPQIAYKLYPNMKTPQQQNGSDCGVFTCTVAKHLAENLPLSFSQKDMPLIRRRMAFEIMNKSLLDSDPLEPHI</sequence>
<dbReference type="Proteomes" id="UP000649328">
    <property type="component" value="Unassembled WGS sequence"/>
</dbReference>
<evidence type="ECO:0000256" key="1">
    <source>
        <dbReference type="ARBA" id="ARBA00005234"/>
    </source>
</evidence>
<gene>
    <name evidence="5" type="ORF">HF325_002067</name>
</gene>
<dbReference type="Gene3D" id="3.40.395.10">
    <property type="entry name" value="Adenoviral Proteinase, Chain A"/>
    <property type="match status" value="1"/>
</dbReference>
<dbReference type="SUPFAM" id="SSF54001">
    <property type="entry name" value="Cysteine proteinases"/>
    <property type="match status" value="1"/>
</dbReference>
<protein>
    <recommendedName>
        <fullName evidence="4">Ubiquitin-like protease family profile domain-containing protein</fullName>
    </recommendedName>
</protein>
<dbReference type="GO" id="GO:0008234">
    <property type="term" value="F:cysteine-type peptidase activity"/>
    <property type="evidence" value="ECO:0007669"/>
    <property type="project" value="InterPro"/>
</dbReference>
<keyword evidence="3" id="KW-0378">Hydrolase</keyword>